<feature type="transmembrane region" description="Helical" evidence="6">
    <location>
        <begin position="12"/>
        <end position="33"/>
    </location>
</feature>
<keyword evidence="6" id="KW-0812">Transmembrane</keyword>
<dbReference type="PROSITE" id="PS00750">
    <property type="entry name" value="TCP1_1"/>
    <property type="match status" value="1"/>
</dbReference>
<keyword evidence="6" id="KW-0472">Membrane</keyword>
<name>A0A1B6FG46_9HEMI</name>
<feature type="non-terminal residue" evidence="7">
    <location>
        <position position="1"/>
    </location>
</feature>
<dbReference type="InterPro" id="IPR027409">
    <property type="entry name" value="GroEL-like_apical_dom_sf"/>
</dbReference>
<dbReference type="GO" id="GO:0005524">
    <property type="term" value="F:ATP binding"/>
    <property type="evidence" value="ECO:0007669"/>
    <property type="project" value="UniProtKB-KW"/>
</dbReference>
<dbReference type="Pfam" id="PF00118">
    <property type="entry name" value="Cpn60_TCP1"/>
    <property type="match status" value="1"/>
</dbReference>
<dbReference type="Gene3D" id="3.50.7.10">
    <property type="entry name" value="GroEL"/>
    <property type="match status" value="1"/>
</dbReference>
<dbReference type="InterPro" id="IPR002194">
    <property type="entry name" value="Chaperonin_TCP-1_CS"/>
</dbReference>
<keyword evidence="3 5" id="KW-0067">ATP-binding</keyword>
<dbReference type="PROSITE" id="PS00995">
    <property type="entry name" value="TCP1_3"/>
    <property type="match status" value="1"/>
</dbReference>
<evidence type="ECO:0000256" key="5">
    <source>
        <dbReference type="RuleBase" id="RU004187"/>
    </source>
</evidence>
<proteinExistence type="inferred from homology"/>
<gene>
    <name evidence="7" type="ORF">g.28449</name>
</gene>
<organism evidence="7">
    <name type="scientific">Cuerna arida</name>
    <dbReference type="NCBI Taxonomy" id="1464854"/>
    <lineage>
        <taxon>Eukaryota</taxon>
        <taxon>Metazoa</taxon>
        <taxon>Ecdysozoa</taxon>
        <taxon>Arthropoda</taxon>
        <taxon>Hexapoda</taxon>
        <taxon>Insecta</taxon>
        <taxon>Pterygota</taxon>
        <taxon>Neoptera</taxon>
        <taxon>Paraneoptera</taxon>
        <taxon>Hemiptera</taxon>
        <taxon>Auchenorrhyncha</taxon>
        <taxon>Membracoidea</taxon>
        <taxon>Cicadellidae</taxon>
        <taxon>Cicadellinae</taxon>
        <taxon>Proconiini</taxon>
        <taxon>Cuerna</taxon>
    </lineage>
</organism>
<accession>A0A1B6FG46</accession>
<keyword evidence="4 5" id="KW-0143">Chaperone</keyword>
<dbReference type="InterPro" id="IPR017998">
    <property type="entry name" value="Chaperone_TCP-1"/>
</dbReference>
<comment type="similarity">
    <text evidence="1 5">Belongs to the TCP-1 chaperonin family.</text>
</comment>
<keyword evidence="2 5" id="KW-0547">Nucleotide-binding</keyword>
<dbReference type="Gene3D" id="1.10.560.10">
    <property type="entry name" value="GroEL-like equatorial domain"/>
    <property type="match status" value="1"/>
</dbReference>
<dbReference type="GO" id="GO:0051082">
    <property type="term" value="F:unfolded protein binding"/>
    <property type="evidence" value="ECO:0007669"/>
    <property type="project" value="InterPro"/>
</dbReference>
<protein>
    <recommendedName>
        <fullName evidence="8">T-complex protein 1 subunit epsilon</fullName>
    </recommendedName>
</protein>
<reference evidence="7" key="1">
    <citation type="submission" date="2015-11" db="EMBL/GenBank/DDBJ databases">
        <title>De novo transcriptome assembly of four potential Pierce s Disease insect vectors from Arizona vineyards.</title>
        <authorList>
            <person name="Tassone E.E."/>
        </authorList>
    </citation>
    <scope>NUCLEOTIDE SEQUENCE</scope>
</reference>
<dbReference type="SUPFAM" id="SSF48592">
    <property type="entry name" value="GroEL equatorial domain-like"/>
    <property type="match status" value="1"/>
</dbReference>
<evidence type="ECO:0000256" key="3">
    <source>
        <dbReference type="ARBA" id="ARBA00022840"/>
    </source>
</evidence>
<dbReference type="GO" id="GO:0016887">
    <property type="term" value="F:ATP hydrolysis activity"/>
    <property type="evidence" value="ECO:0007669"/>
    <property type="project" value="InterPro"/>
</dbReference>
<dbReference type="PRINTS" id="PR00304">
    <property type="entry name" value="TCOMPLEXTCP1"/>
</dbReference>
<dbReference type="GO" id="GO:0140662">
    <property type="term" value="F:ATP-dependent protein folding chaperone"/>
    <property type="evidence" value="ECO:0007669"/>
    <property type="project" value="InterPro"/>
</dbReference>
<sequence length="560" mass="61075">GYKNCYLQFSKVIFAIKIFYLIFFQLAMTSGAMCFDEYGRPFIILKEQEQQAHLTGLEAIRSHIQAARRVADTLRSSLGPKGMDKLLVSPDGEVVVTNDGATILELMDVDHEVAKLLVSLARAQDREMGDGTTGVVVLAGALLERALELLDKGIHPTRIAEGYERAARSAARHLDSISWSVTVDQENTTWLLLAAMTALSSKIASRCQRHLAELAVTAVKTTCDITRNKDLYVNSIVLKGKSGGQIEDTELVRGIIIGKDFAHPQMKNHLENVKIAVFSGTALQLPKVVTKHQLNVDNSTCYGDITSYISEWSTRVLKMITDSCVELVVFCGKIDESVIHLLLRHGICAVDEVPDVEVVAAAIGARIATRVEELTVDKLGRADKVRIINLGTVSGKFIALEQLDKAKIVTIFVRGGNEVVVEEVKRSLQDALFVIRNLIKNSSVVYGGGASEISCSLALLEESLTFSDLDQLVYRAFAEALDAIPAALAENAGLYPLMVLTELKAGHKPSRGVDCALTGDCDMHKQGVVEGLQAKKHQLVLATQLAKMVLKIDDVRGPKD</sequence>
<dbReference type="SUPFAM" id="SSF52029">
    <property type="entry name" value="GroEL apical domain-like"/>
    <property type="match status" value="1"/>
</dbReference>
<dbReference type="EMBL" id="GECZ01020598">
    <property type="protein sequence ID" value="JAS49171.1"/>
    <property type="molecule type" value="Transcribed_RNA"/>
</dbReference>
<dbReference type="NCBIfam" id="NF041083">
    <property type="entry name" value="thermosome_beta"/>
    <property type="match status" value="1"/>
</dbReference>
<evidence type="ECO:0000256" key="4">
    <source>
        <dbReference type="ARBA" id="ARBA00023186"/>
    </source>
</evidence>
<evidence type="ECO:0000256" key="6">
    <source>
        <dbReference type="SAM" id="Phobius"/>
    </source>
</evidence>
<dbReference type="PANTHER" id="PTHR11353">
    <property type="entry name" value="CHAPERONIN"/>
    <property type="match status" value="1"/>
</dbReference>
<dbReference type="InterPro" id="IPR053374">
    <property type="entry name" value="TCP-1_chaperonin"/>
</dbReference>
<dbReference type="InterPro" id="IPR027410">
    <property type="entry name" value="TCP-1-like_intermed_sf"/>
</dbReference>
<dbReference type="InterPro" id="IPR027413">
    <property type="entry name" value="GROEL-like_equatorial_sf"/>
</dbReference>
<dbReference type="AlphaFoldDB" id="A0A1B6FG46"/>
<evidence type="ECO:0008006" key="8">
    <source>
        <dbReference type="Google" id="ProtNLM"/>
    </source>
</evidence>
<dbReference type="SUPFAM" id="SSF54849">
    <property type="entry name" value="GroEL-intermediate domain like"/>
    <property type="match status" value="1"/>
</dbReference>
<dbReference type="Gene3D" id="3.30.260.10">
    <property type="entry name" value="TCP-1-like chaperonin intermediate domain"/>
    <property type="match status" value="1"/>
</dbReference>
<keyword evidence="6" id="KW-1133">Transmembrane helix</keyword>
<evidence type="ECO:0000256" key="2">
    <source>
        <dbReference type="ARBA" id="ARBA00022741"/>
    </source>
</evidence>
<evidence type="ECO:0000313" key="7">
    <source>
        <dbReference type="EMBL" id="JAS49171.1"/>
    </source>
</evidence>
<evidence type="ECO:0000256" key="1">
    <source>
        <dbReference type="ARBA" id="ARBA00008020"/>
    </source>
</evidence>
<dbReference type="InterPro" id="IPR002423">
    <property type="entry name" value="Cpn60/GroEL/TCP-1"/>
</dbReference>